<reference evidence="5 6" key="1">
    <citation type="submission" date="2012-08" db="EMBL/GenBank/DDBJ databases">
        <title>Oryza genome evolution.</title>
        <authorList>
            <person name="Wing R.A."/>
        </authorList>
    </citation>
    <scope>NUCLEOTIDE SEQUENCE</scope>
</reference>
<keyword evidence="2" id="KW-0560">Oxidoreductase</keyword>
<keyword evidence="6" id="KW-1185">Reference proteome</keyword>
<dbReference type="PRINTS" id="PR00469">
    <property type="entry name" value="PNDRDTASEII"/>
</dbReference>
<dbReference type="GO" id="GO:0050661">
    <property type="term" value="F:NADP binding"/>
    <property type="evidence" value="ECO:0007669"/>
    <property type="project" value="InterPro"/>
</dbReference>
<evidence type="ECO:0000313" key="6">
    <source>
        <dbReference type="Proteomes" id="UP000032180"/>
    </source>
</evidence>
<comment type="catalytic activity">
    <reaction evidence="4">
        <text>indole-3-pyruvate + NADPH + O2 + H(+) = (indol-3-yl)acetate + CO2 + NADP(+) + H2O</text>
        <dbReference type="Rhea" id="RHEA:34331"/>
        <dbReference type="ChEBI" id="CHEBI:15377"/>
        <dbReference type="ChEBI" id="CHEBI:15378"/>
        <dbReference type="ChEBI" id="CHEBI:15379"/>
        <dbReference type="ChEBI" id="CHEBI:16526"/>
        <dbReference type="ChEBI" id="CHEBI:17640"/>
        <dbReference type="ChEBI" id="CHEBI:30854"/>
        <dbReference type="ChEBI" id="CHEBI:57783"/>
        <dbReference type="ChEBI" id="CHEBI:58349"/>
        <dbReference type="EC" id="1.14.13.168"/>
    </reaction>
</comment>
<evidence type="ECO:0000256" key="3">
    <source>
        <dbReference type="ARBA" id="ARBA00039148"/>
    </source>
</evidence>
<dbReference type="InterPro" id="IPR036188">
    <property type="entry name" value="FAD/NAD-bd_sf"/>
</dbReference>
<dbReference type="Gene3D" id="3.50.50.60">
    <property type="entry name" value="FAD/NAD(P)-binding domain"/>
    <property type="match status" value="1"/>
</dbReference>
<reference evidence="6" key="2">
    <citation type="submission" date="2013-12" db="EMBL/GenBank/DDBJ databases">
        <authorList>
            <person name="Yu Y."/>
            <person name="Lee S."/>
            <person name="de Baynast K."/>
            <person name="Wissotski M."/>
            <person name="Liu L."/>
            <person name="Talag J."/>
            <person name="Goicoechea J."/>
            <person name="Angelova A."/>
            <person name="Jetty R."/>
            <person name="Kudrna D."/>
            <person name="Golser W."/>
            <person name="Rivera L."/>
            <person name="Zhang J."/>
            <person name="Wing R."/>
        </authorList>
    </citation>
    <scope>NUCLEOTIDE SEQUENCE</scope>
</reference>
<comment type="similarity">
    <text evidence="1">Belongs to the FMO family.</text>
</comment>
<dbReference type="InterPro" id="IPR050982">
    <property type="entry name" value="Auxin_biosynth/cation_transpt"/>
</dbReference>
<dbReference type="PANTHER" id="PTHR43539">
    <property type="entry name" value="FLAVIN-BINDING MONOOXYGENASE-LIKE PROTEIN (AFU_ORTHOLOGUE AFUA_4G09220)"/>
    <property type="match status" value="1"/>
</dbReference>
<dbReference type="STRING" id="77586.A0A0D9WX84"/>
<reference evidence="5" key="3">
    <citation type="submission" date="2015-04" db="UniProtKB">
        <authorList>
            <consortium name="EnsemblPlants"/>
        </authorList>
    </citation>
    <scope>IDENTIFICATION</scope>
</reference>
<name>A0A0D9WX84_9ORYZ</name>
<evidence type="ECO:0000256" key="1">
    <source>
        <dbReference type="ARBA" id="ARBA00009183"/>
    </source>
</evidence>
<dbReference type="PRINTS" id="PR00368">
    <property type="entry name" value="FADPNR"/>
</dbReference>
<accession>A0A0D9WX84</accession>
<dbReference type="AlphaFoldDB" id="A0A0D9WX84"/>
<dbReference type="Proteomes" id="UP000032180">
    <property type="component" value="Chromosome 7"/>
</dbReference>
<dbReference type="Pfam" id="PF13738">
    <property type="entry name" value="Pyr_redox_3"/>
    <property type="match status" value="1"/>
</dbReference>
<dbReference type="Gramene" id="LPERR07G07420.1">
    <property type="protein sequence ID" value="LPERR07G07420.1"/>
    <property type="gene ID" value="LPERR07G07420"/>
</dbReference>
<sequence length="364" mass="39850">MEASEEVVVLIVGAGPAGLATAACLTQRHIPYVIMEREYCSASLWRHRAYDRLKLHLAKEFCELPHMAYPAGTPTYVPRERFVEYLDAYANQFGIHLRYQTNVESTTYDESTKRWVVMAHDVTTDVVARLTARFLVVATGENAVANIPTDLTGFDGEAIHSSSYKSGIGYIGKTVLVIGAGNSGMEIAYDLAIHGAHTSIAVRSLVHIMTKELIRAGMTLVQNLSLPVTTVDFFLVMAANFIFGDLSKYGIIRPEMGPLSLKSQTGRSAVIDIGTGKLIKGGVIKQIHFDAIVFATGYKSTVNMWLKNGQNIFTKDGFPKKSFPNHWIGENGLYCAGFARRGLAGITMDANNIVDDIMATMDIG</sequence>
<dbReference type="EC" id="1.14.13.168" evidence="3"/>
<organism evidence="5 6">
    <name type="scientific">Leersia perrieri</name>
    <dbReference type="NCBI Taxonomy" id="77586"/>
    <lineage>
        <taxon>Eukaryota</taxon>
        <taxon>Viridiplantae</taxon>
        <taxon>Streptophyta</taxon>
        <taxon>Embryophyta</taxon>
        <taxon>Tracheophyta</taxon>
        <taxon>Spermatophyta</taxon>
        <taxon>Magnoliopsida</taxon>
        <taxon>Liliopsida</taxon>
        <taxon>Poales</taxon>
        <taxon>Poaceae</taxon>
        <taxon>BOP clade</taxon>
        <taxon>Oryzoideae</taxon>
        <taxon>Oryzeae</taxon>
        <taxon>Oryzinae</taxon>
        <taxon>Leersia</taxon>
    </lineage>
</organism>
<dbReference type="EnsemblPlants" id="LPERR07G07420.1">
    <property type="protein sequence ID" value="LPERR07G07420.1"/>
    <property type="gene ID" value="LPERR07G07420"/>
</dbReference>
<proteinExistence type="inferred from homology"/>
<evidence type="ECO:0000313" key="5">
    <source>
        <dbReference type="EnsemblPlants" id="LPERR07G07420.1"/>
    </source>
</evidence>
<dbReference type="eggNOG" id="KOG1399">
    <property type="taxonomic scope" value="Eukaryota"/>
</dbReference>
<dbReference type="GO" id="GO:0103075">
    <property type="term" value="F:indole-3-pyruvate monooxygenase activity"/>
    <property type="evidence" value="ECO:0007669"/>
    <property type="project" value="UniProtKB-EC"/>
</dbReference>
<dbReference type="GO" id="GO:0050660">
    <property type="term" value="F:flavin adenine dinucleotide binding"/>
    <property type="evidence" value="ECO:0007669"/>
    <property type="project" value="InterPro"/>
</dbReference>
<dbReference type="PANTHER" id="PTHR43539:SF30">
    <property type="entry name" value="OS11G0207700 PROTEIN"/>
    <property type="match status" value="1"/>
</dbReference>
<dbReference type="SUPFAM" id="SSF51905">
    <property type="entry name" value="FAD/NAD(P)-binding domain"/>
    <property type="match status" value="2"/>
</dbReference>
<evidence type="ECO:0000256" key="2">
    <source>
        <dbReference type="ARBA" id="ARBA00023002"/>
    </source>
</evidence>
<dbReference type="HOGENOM" id="CLU_006909_2_1_1"/>
<protein>
    <recommendedName>
        <fullName evidence="3">indole-3-pyruvate monooxygenase</fullName>
        <ecNumber evidence="3">1.14.13.168</ecNumber>
    </recommendedName>
</protein>
<evidence type="ECO:0000256" key="4">
    <source>
        <dbReference type="ARBA" id="ARBA00047707"/>
    </source>
</evidence>